<dbReference type="InterPro" id="IPR007848">
    <property type="entry name" value="Small_mtfrase_dom"/>
</dbReference>
<sequence>MPADRNDAALETLFLPFSDGRLQWPAGGAMFLRARDGWPLRQQPLPGLFCEQTFKPEADALLQAGFAVNAKDAPKTYELVLILPPRQRDEARALMARAVAMTKPGGRIIACQSNDEGARSGEADLAQLTGEVESMSKNKCRVFWTASLARLNFSLLTHWQSLDEPRAIADGRFMSRPGIFAWDRIDVASALLAEHLPATLSGRAADLGGGFGYLSAELLTRCPGIAALDIYEAENRALELARVNLKGFEARTPIDYRWHDVAAGLPDTYDVIVTNPPFHAQRGIDRPDIGRRFISVAADSLKPGGKLWLVANRHLPYESVLSENFESVRTVTQQHGYKIIAAVRAKAASKAGRSAR</sequence>
<evidence type="ECO:0000256" key="5">
    <source>
        <dbReference type="ARBA" id="ARBA00022691"/>
    </source>
</evidence>
<dbReference type="Gene3D" id="3.40.50.150">
    <property type="entry name" value="Vaccinia Virus protein VP39"/>
    <property type="match status" value="2"/>
</dbReference>
<dbReference type="InterPro" id="IPR002052">
    <property type="entry name" value="DNA_methylase_N6_adenine_CS"/>
</dbReference>
<dbReference type="SUPFAM" id="SSF53335">
    <property type="entry name" value="S-adenosyl-L-methionine-dependent methyltransferases"/>
    <property type="match status" value="1"/>
</dbReference>
<dbReference type="EMBL" id="JAEVLS010000001">
    <property type="protein sequence ID" value="MBM0103675.1"/>
    <property type="molecule type" value="Genomic_DNA"/>
</dbReference>
<evidence type="ECO:0000313" key="7">
    <source>
        <dbReference type="EMBL" id="MBM0103675.1"/>
    </source>
</evidence>
<proteinExistence type="predicted"/>
<evidence type="ECO:0000256" key="4">
    <source>
        <dbReference type="ARBA" id="ARBA00022679"/>
    </source>
</evidence>
<keyword evidence="1" id="KW-0963">Cytoplasm</keyword>
<reference evidence="7 8" key="1">
    <citation type="journal article" date="2021" name="Int. J. Syst. Evol. Microbiol.">
        <title>Steroidobacter gossypii sp. nov., isolated from soil of cotton cropping field.</title>
        <authorList>
            <person name="Huang R."/>
            <person name="Yang S."/>
            <person name="Zhen C."/>
            <person name="Liu W."/>
        </authorList>
    </citation>
    <scope>NUCLEOTIDE SEQUENCE [LARGE SCALE GENOMIC DNA]</scope>
    <source>
        <strain evidence="7 8">S1-65</strain>
    </source>
</reference>
<dbReference type="PROSITE" id="PS00092">
    <property type="entry name" value="N6_MTASE"/>
    <property type="match status" value="1"/>
</dbReference>
<dbReference type="Proteomes" id="UP000661077">
    <property type="component" value="Unassembled WGS sequence"/>
</dbReference>
<keyword evidence="3 7" id="KW-0489">Methyltransferase</keyword>
<accession>A0ABS1WRR9</accession>
<name>A0ABS1WRR9_9GAMM</name>
<dbReference type="GO" id="GO:0008168">
    <property type="term" value="F:methyltransferase activity"/>
    <property type="evidence" value="ECO:0007669"/>
    <property type="project" value="UniProtKB-KW"/>
</dbReference>
<dbReference type="GO" id="GO:0032259">
    <property type="term" value="P:methylation"/>
    <property type="evidence" value="ECO:0007669"/>
    <property type="project" value="UniProtKB-KW"/>
</dbReference>
<protein>
    <submittedName>
        <fullName evidence="7">Class I SAM-dependent methyltransferase</fullName>
    </submittedName>
</protein>
<keyword evidence="5" id="KW-0949">S-adenosyl-L-methionine</keyword>
<comment type="caution">
    <text evidence="7">The sequence shown here is derived from an EMBL/GenBank/DDBJ whole genome shotgun (WGS) entry which is preliminary data.</text>
</comment>
<dbReference type="RefSeq" id="WP_203165636.1">
    <property type="nucleotide sequence ID" value="NZ_JAEVLS010000001.1"/>
</dbReference>
<gene>
    <name evidence="7" type="ORF">JM946_02920</name>
</gene>
<dbReference type="Pfam" id="PF05175">
    <property type="entry name" value="MTS"/>
    <property type="match status" value="1"/>
</dbReference>
<feature type="domain" description="Methyltransferase small" evidence="6">
    <location>
        <begin position="172"/>
        <end position="340"/>
    </location>
</feature>
<dbReference type="PANTHER" id="PTHR47816">
    <property type="entry name" value="RIBOSOMAL RNA SMALL SUBUNIT METHYLTRANSFERASE C"/>
    <property type="match status" value="1"/>
</dbReference>
<evidence type="ECO:0000256" key="2">
    <source>
        <dbReference type="ARBA" id="ARBA00022552"/>
    </source>
</evidence>
<dbReference type="PANTHER" id="PTHR47816:SF4">
    <property type="entry name" value="RIBOSOMAL RNA SMALL SUBUNIT METHYLTRANSFERASE C"/>
    <property type="match status" value="1"/>
</dbReference>
<evidence type="ECO:0000259" key="6">
    <source>
        <dbReference type="Pfam" id="PF05175"/>
    </source>
</evidence>
<keyword evidence="8" id="KW-1185">Reference proteome</keyword>
<organism evidence="7 8">
    <name type="scientific">Steroidobacter gossypii</name>
    <dbReference type="NCBI Taxonomy" id="2805490"/>
    <lineage>
        <taxon>Bacteria</taxon>
        <taxon>Pseudomonadati</taxon>
        <taxon>Pseudomonadota</taxon>
        <taxon>Gammaproteobacteria</taxon>
        <taxon>Steroidobacterales</taxon>
        <taxon>Steroidobacteraceae</taxon>
        <taxon>Steroidobacter</taxon>
    </lineage>
</organism>
<dbReference type="InterPro" id="IPR029063">
    <property type="entry name" value="SAM-dependent_MTases_sf"/>
</dbReference>
<dbReference type="CDD" id="cd02440">
    <property type="entry name" value="AdoMet_MTases"/>
    <property type="match status" value="1"/>
</dbReference>
<evidence type="ECO:0000256" key="3">
    <source>
        <dbReference type="ARBA" id="ARBA00022603"/>
    </source>
</evidence>
<keyword evidence="4" id="KW-0808">Transferase</keyword>
<evidence type="ECO:0000256" key="1">
    <source>
        <dbReference type="ARBA" id="ARBA00022490"/>
    </source>
</evidence>
<evidence type="ECO:0000313" key="8">
    <source>
        <dbReference type="Proteomes" id="UP000661077"/>
    </source>
</evidence>
<keyword evidence="2" id="KW-0698">rRNA processing</keyword>
<dbReference type="InterPro" id="IPR046977">
    <property type="entry name" value="RsmC/RlmG"/>
</dbReference>